<protein>
    <submittedName>
        <fullName evidence="5">N-acetylmuramoyl-L-alanine amidase</fullName>
    </submittedName>
</protein>
<dbReference type="SUPFAM" id="SSF53187">
    <property type="entry name" value="Zn-dependent exopeptidases"/>
    <property type="match status" value="1"/>
</dbReference>
<dbReference type="InterPro" id="IPR012854">
    <property type="entry name" value="Cu_amine_oxidase-like_N"/>
</dbReference>
<reference evidence="5 6" key="1">
    <citation type="submission" date="2017-01" db="EMBL/GenBank/DDBJ databases">
        <authorList>
            <person name="Varghese N."/>
            <person name="Submissions S."/>
        </authorList>
    </citation>
    <scope>NUCLEOTIDE SEQUENCE [LARGE SCALE GENOMIC DNA]</scope>
    <source>
        <strain evidence="5 6">ATCC 23464</strain>
    </source>
</reference>
<dbReference type="InterPro" id="IPR002508">
    <property type="entry name" value="MurNAc-LAA_cat"/>
</dbReference>
<proteinExistence type="predicted"/>
<sequence>MMKKFSFLVMIIIFVMVFPGKGQAASGHSNIYLDGTELVLATNAKIETIQNNVMIPVRVVVENLGFKVAWDKSKQSVTINNDSTVIHLVVNNKSGYVNGNEVTLPIGPALKTDTVLVPIRFVSEQLGLQVNWDNVTKRVYLISSNTGNGKPDPNPDKEPGTEPTTPAELALINSLSYSDNRLMISTTGSIEPKVSVMTSPNRIVIDIPYAKFSESFGTSQQLDSYLQGSFHVVGYPDIEQVRYSLYNNSPSTVRIVMDLNYAKDYTIYAEGSLLIVALKTSDSPNPGTPVGGNGKKIAVIDAGHGNQDPGAIGITGKKEKNFNLAVALKVDKLLKNEPKIDGVLTRSNDIFLELKERVKIANDLKADVFISIHANSSGSSAASGTETYYKNDRSKALANVMHKYLVRATGFKDRGVRYGNFHVIRETNMAAVLLESGYLSNKQDEAGLFTESLQNRVAQGIVDGIKEYLGVK</sequence>
<keyword evidence="6" id="KW-1185">Reference proteome</keyword>
<keyword evidence="3" id="KW-0732">Signal</keyword>
<dbReference type="Gene3D" id="3.40.630.40">
    <property type="entry name" value="Zn-dependent exopeptidases"/>
    <property type="match status" value="1"/>
</dbReference>
<feature type="domain" description="MurNAc-LAA" evidence="4">
    <location>
        <begin position="358"/>
        <end position="466"/>
    </location>
</feature>
<evidence type="ECO:0000259" key="4">
    <source>
        <dbReference type="SMART" id="SM00646"/>
    </source>
</evidence>
<dbReference type="Pfam" id="PF11741">
    <property type="entry name" value="AMIN"/>
    <property type="match status" value="1"/>
</dbReference>
<comment type="caution">
    <text evidence="5">The sequence shown here is derived from an EMBL/GenBank/DDBJ whole genome shotgun (WGS) entry which is preliminary data.</text>
</comment>
<feature type="chain" id="PRO_5045305725" evidence="3">
    <location>
        <begin position="25"/>
        <end position="472"/>
    </location>
</feature>
<dbReference type="SMART" id="SM00646">
    <property type="entry name" value="Ami_3"/>
    <property type="match status" value="1"/>
</dbReference>
<name>A0ABY1JJA3_9BACL</name>
<dbReference type="CDD" id="cd02696">
    <property type="entry name" value="MurNAc-LAA"/>
    <property type="match status" value="1"/>
</dbReference>
<dbReference type="PANTHER" id="PTHR30404">
    <property type="entry name" value="N-ACETYLMURAMOYL-L-ALANINE AMIDASE"/>
    <property type="match status" value="1"/>
</dbReference>
<evidence type="ECO:0000256" key="3">
    <source>
        <dbReference type="SAM" id="SignalP"/>
    </source>
</evidence>
<organism evidence="5 6">
    <name type="scientific">Paenibacillus macquariensis</name>
    <dbReference type="NCBI Taxonomy" id="948756"/>
    <lineage>
        <taxon>Bacteria</taxon>
        <taxon>Bacillati</taxon>
        <taxon>Bacillota</taxon>
        <taxon>Bacilli</taxon>
        <taxon>Bacillales</taxon>
        <taxon>Paenibacillaceae</taxon>
        <taxon>Paenibacillus</taxon>
    </lineage>
</organism>
<feature type="signal peptide" evidence="3">
    <location>
        <begin position="1"/>
        <end position="24"/>
    </location>
</feature>
<dbReference type="InterPro" id="IPR036582">
    <property type="entry name" value="Mao_N_sf"/>
</dbReference>
<dbReference type="InterPro" id="IPR021731">
    <property type="entry name" value="AMIN_dom"/>
</dbReference>
<dbReference type="Proteomes" id="UP000186666">
    <property type="component" value="Unassembled WGS sequence"/>
</dbReference>
<dbReference type="SUPFAM" id="SSF55383">
    <property type="entry name" value="Copper amine oxidase, domain N"/>
    <property type="match status" value="1"/>
</dbReference>
<dbReference type="Gene3D" id="2.60.40.3500">
    <property type="match status" value="1"/>
</dbReference>
<keyword evidence="1" id="KW-0378">Hydrolase</keyword>
<feature type="region of interest" description="Disordered" evidence="2">
    <location>
        <begin position="143"/>
        <end position="165"/>
    </location>
</feature>
<dbReference type="Pfam" id="PF07833">
    <property type="entry name" value="Cu_amine_oxidN1"/>
    <property type="match status" value="1"/>
</dbReference>
<evidence type="ECO:0000256" key="2">
    <source>
        <dbReference type="SAM" id="MobiDB-lite"/>
    </source>
</evidence>
<evidence type="ECO:0000313" key="5">
    <source>
        <dbReference type="EMBL" id="SIQ27986.1"/>
    </source>
</evidence>
<accession>A0ABY1JJA3</accession>
<dbReference type="PANTHER" id="PTHR30404:SF0">
    <property type="entry name" value="N-ACETYLMURAMOYL-L-ALANINE AMIDASE AMIC"/>
    <property type="match status" value="1"/>
</dbReference>
<evidence type="ECO:0000256" key="1">
    <source>
        <dbReference type="ARBA" id="ARBA00022801"/>
    </source>
</evidence>
<evidence type="ECO:0000313" key="6">
    <source>
        <dbReference type="Proteomes" id="UP000186666"/>
    </source>
</evidence>
<dbReference type="Pfam" id="PF01520">
    <property type="entry name" value="Amidase_3"/>
    <property type="match status" value="1"/>
</dbReference>
<dbReference type="Gene3D" id="3.30.457.10">
    <property type="entry name" value="Copper amine oxidase-like, N-terminal domain"/>
    <property type="match status" value="1"/>
</dbReference>
<dbReference type="EMBL" id="FTNK01000001">
    <property type="protein sequence ID" value="SIQ27986.1"/>
    <property type="molecule type" value="Genomic_DNA"/>
</dbReference>
<gene>
    <name evidence="5" type="ORF">SAMN05421578_10119</name>
</gene>
<dbReference type="InterPro" id="IPR050695">
    <property type="entry name" value="N-acetylmuramoyl_amidase_3"/>
</dbReference>